<dbReference type="PROSITE" id="PS50931">
    <property type="entry name" value="HTH_LYSR"/>
    <property type="match status" value="1"/>
</dbReference>
<dbReference type="PRINTS" id="PR00039">
    <property type="entry name" value="HTHLYSR"/>
</dbReference>
<dbReference type="Proteomes" id="UP001169006">
    <property type="component" value="Unassembled WGS sequence"/>
</dbReference>
<reference evidence="6" key="1">
    <citation type="journal article" date="2015" name="Int. J. Syst. Evol. Microbiol.">
        <title>Rhizobium oryzicola sp. nov., potential plant-growth-promoting endophytic bacteria isolated from rice roots.</title>
        <authorList>
            <person name="Zhang X.X."/>
            <person name="Gao J.S."/>
            <person name="Cao Y.H."/>
            <person name="Sheirdil R.A."/>
            <person name="Wang X.C."/>
            <person name="Zhang L."/>
        </authorList>
    </citation>
    <scope>NUCLEOTIDE SEQUENCE</scope>
    <source>
        <strain evidence="6">05753</strain>
    </source>
</reference>
<dbReference type="InterPro" id="IPR058163">
    <property type="entry name" value="LysR-type_TF_proteobact-type"/>
</dbReference>
<dbReference type="Pfam" id="PF00126">
    <property type="entry name" value="HTH_1"/>
    <property type="match status" value="1"/>
</dbReference>
<dbReference type="PANTHER" id="PTHR30537:SF74">
    <property type="entry name" value="HTH-TYPE TRANSCRIPTIONAL REGULATOR TRPI"/>
    <property type="match status" value="1"/>
</dbReference>
<protein>
    <submittedName>
        <fullName evidence="6">LysR substrate-binding domain-containing protein</fullName>
    </submittedName>
</protein>
<dbReference type="CDD" id="cd08432">
    <property type="entry name" value="PBP2_GcdR_TrpI_HvrB_AmpR_like"/>
    <property type="match status" value="1"/>
</dbReference>
<dbReference type="RefSeq" id="WP_302076669.1">
    <property type="nucleotide sequence ID" value="NZ_JAUKWQ010000002.1"/>
</dbReference>
<proteinExistence type="inferred from homology"/>
<dbReference type="EMBL" id="JAUKWQ010000002">
    <property type="protein sequence ID" value="MDO1582526.1"/>
    <property type="molecule type" value="Genomic_DNA"/>
</dbReference>
<evidence type="ECO:0000313" key="7">
    <source>
        <dbReference type="Proteomes" id="UP001169006"/>
    </source>
</evidence>
<dbReference type="InterPro" id="IPR005119">
    <property type="entry name" value="LysR_subst-bd"/>
</dbReference>
<evidence type="ECO:0000256" key="3">
    <source>
        <dbReference type="ARBA" id="ARBA00023125"/>
    </source>
</evidence>
<dbReference type="Pfam" id="PF03466">
    <property type="entry name" value="LysR_substrate"/>
    <property type="match status" value="1"/>
</dbReference>
<evidence type="ECO:0000256" key="1">
    <source>
        <dbReference type="ARBA" id="ARBA00009437"/>
    </source>
</evidence>
<keyword evidence="2" id="KW-0805">Transcription regulation</keyword>
<organism evidence="6 7">
    <name type="scientific">Rhizobium oryzicola</name>
    <dbReference type="NCBI Taxonomy" id="1232668"/>
    <lineage>
        <taxon>Bacteria</taxon>
        <taxon>Pseudomonadati</taxon>
        <taxon>Pseudomonadota</taxon>
        <taxon>Alphaproteobacteria</taxon>
        <taxon>Hyphomicrobiales</taxon>
        <taxon>Rhizobiaceae</taxon>
        <taxon>Rhizobium/Agrobacterium group</taxon>
        <taxon>Rhizobium</taxon>
    </lineage>
</organism>
<dbReference type="SUPFAM" id="SSF46785">
    <property type="entry name" value="Winged helix' DNA-binding domain"/>
    <property type="match status" value="1"/>
</dbReference>
<dbReference type="SUPFAM" id="SSF53850">
    <property type="entry name" value="Periplasmic binding protein-like II"/>
    <property type="match status" value="1"/>
</dbReference>
<keyword evidence="4" id="KW-0804">Transcription</keyword>
<keyword evidence="7" id="KW-1185">Reference proteome</keyword>
<name>A0ABT8SW17_9HYPH</name>
<dbReference type="PANTHER" id="PTHR30537">
    <property type="entry name" value="HTH-TYPE TRANSCRIPTIONAL REGULATOR"/>
    <property type="match status" value="1"/>
</dbReference>
<dbReference type="InterPro" id="IPR000847">
    <property type="entry name" value="LysR_HTH_N"/>
</dbReference>
<evidence type="ECO:0000313" key="6">
    <source>
        <dbReference type="EMBL" id="MDO1582526.1"/>
    </source>
</evidence>
<dbReference type="Gene3D" id="1.10.10.10">
    <property type="entry name" value="Winged helix-like DNA-binding domain superfamily/Winged helix DNA-binding domain"/>
    <property type="match status" value="1"/>
</dbReference>
<comment type="caution">
    <text evidence="6">The sequence shown here is derived from an EMBL/GenBank/DDBJ whole genome shotgun (WGS) entry which is preliminary data.</text>
</comment>
<feature type="domain" description="HTH lysR-type" evidence="5">
    <location>
        <begin position="6"/>
        <end position="63"/>
    </location>
</feature>
<evidence type="ECO:0000259" key="5">
    <source>
        <dbReference type="PROSITE" id="PS50931"/>
    </source>
</evidence>
<comment type="similarity">
    <text evidence="1">Belongs to the LysR transcriptional regulatory family.</text>
</comment>
<reference evidence="6" key="2">
    <citation type="submission" date="2023-07" db="EMBL/GenBank/DDBJ databases">
        <authorList>
            <person name="Sun H."/>
        </authorList>
    </citation>
    <scope>NUCLEOTIDE SEQUENCE</scope>
    <source>
        <strain evidence="6">05753</strain>
    </source>
</reference>
<gene>
    <name evidence="6" type="ORF">Q2T52_10490</name>
</gene>
<sequence length="304" mass="33743">MRTSLPPLNAVKAFEASGRLCSLTLAASELGVTHGALSRQIKILEDWLGVRLFVREGRGISLTSEGRQFLKEATKALDKLSRAGEALAGQNERRVLRVSASQTFTMRWLIQRLPSFSTAHPDIEVRLSASILPPDQLTERFDLAIRRGMIGRYGESVPFLRETCVPVASPALLARQPVHSFSDLQEHVLIHAQSVADLWPRWLRSVGMPEIEGRSQLRFDPLYHSLQAALDGVGIAMGPSALVAEDVRQGRLVQLFADHPLAMDDFHVLIADQPQSLRHARTFRDWLLSEGADSFRASALEGQE</sequence>
<dbReference type="InterPro" id="IPR036390">
    <property type="entry name" value="WH_DNA-bd_sf"/>
</dbReference>
<dbReference type="Gene3D" id="3.40.190.10">
    <property type="entry name" value="Periplasmic binding protein-like II"/>
    <property type="match status" value="2"/>
</dbReference>
<accession>A0ABT8SW17</accession>
<evidence type="ECO:0000256" key="2">
    <source>
        <dbReference type="ARBA" id="ARBA00023015"/>
    </source>
</evidence>
<dbReference type="InterPro" id="IPR036388">
    <property type="entry name" value="WH-like_DNA-bd_sf"/>
</dbReference>
<evidence type="ECO:0000256" key="4">
    <source>
        <dbReference type="ARBA" id="ARBA00023163"/>
    </source>
</evidence>
<keyword evidence="3" id="KW-0238">DNA-binding</keyword>